<evidence type="ECO:0000313" key="3">
    <source>
        <dbReference type="Proteomes" id="UP000261284"/>
    </source>
</evidence>
<keyword evidence="2" id="KW-0808">Transferase</keyword>
<dbReference type="OrthoDB" id="9796171at2"/>
<sequence length="148" mass="16824">MARKTVYKFFDELTPHELYNIIRLRNEVFVVEQNCVFQDADNKDPKCYHLMIWDDTVLAAYTRLVPPGISYPEMSIGRVVSNPLSRGTGAGKELMQASIDACMQLFGEGPITIGAQLYLKKFYESFGFVQSGDVYDEDGIDHIIMKRA</sequence>
<dbReference type="InterPro" id="IPR016181">
    <property type="entry name" value="Acyl_CoA_acyltransferase"/>
</dbReference>
<gene>
    <name evidence="2" type="ORF">DXN05_21750</name>
</gene>
<protein>
    <submittedName>
        <fullName evidence="2">GNAT family N-acetyltransferase</fullName>
    </submittedName>
</protein>
<dbReference type="AlphaFoldDB" id="A0A3E1NDY1"/>
<dbReference type="SUPFAM" id="SSF55729">
    <property type="entry name" value="Acyl-CoA N-acyltransferases (Nat)"/>
    <property type="match status" value="1"/>
</dbReference>
<dbReference type="CDD" id="cd04301">
    <property type="entry name" value="NAT_SF"/>
    <property type="match status" value="1"/>
</dbReference>
<proteinExistence type="predicted"/>
<dbReference type="Proteomes" id="UP000261284">
    <property type="component" value="Unassembled WGS sequence"/>
</dbReference>
<dbReference type="Pfam" id="PF13673">
    <property type="entry name" value="Acetyltransf_10"/>
    <property type="match status" value="1"/>
</dbReference>
<dbReference type="RefSeq" id="WP_116849521.1">
    <property type="nucleotide sequence ID" value="NZ_QTJU01000012.1"/>
</dbReference>
<name>A0A3E1NDY1_9BACT</name>
<comment type="caution">
    <text evidence="2">The sequence shown here is derived from an EMBL/GenBank/DDBJ whole genome shotgun (WGS) entry which is preliminary data.</text>
</comment>
<reference evidence="2 3" key="1">
    <citation type="submission" date="2018-08" db="EMBL/GenBank/DDBJ databases">
        <title>Chitinophagaceae sp. K23C18032701, a novel bacterium isolated from forest soil.</title>
        <authorList>
            <person name="Wang C."/>
        </authorList>
    </citation>
    <scope>NUCLEOTIDE SEQUENCE [LARGE SCALE GENOMIC DNA]</scope>
    <source>
        <strain evidence="2 3">K23C18032701</strain>
    </source>
</reference>
<feature type="domain" description="N-acetyltransferase" evidence="1">
    <location>
        <begin position="8"/>
        <end position="148"/>
    </location>
</feature>
<dbReference type="PROSITE" id="PS51186">
    <property type="entry name" value="GNAT"/>
    <property type="match status" value="1"/>
</dbReference>
<evidence type="ECO:0000313" key="2">
    <source>
        <dbReference type="EMBL" id="RFM26072.1"/>
    </source>
</evidence>
<dbReference type="GO" id="GO:0016747">
    <property type="term" value="F:acyltransferase activity, transferring groups other than amino-acyl groups"/>
    <property type="evidence" value="ECO:0007669"/>
    <property type="project" value="InterPro"/>
</dbReference>
<evidence type="ECO:0000259" key="1">
    <source>
        <dbReference type="PROSITE" id="PS51186"/>
    </source>
</evidence>
<organism evidence="2 3">
    <name type="scientific">Deminuibacter soli</name>
    <dbReference type="NCBI Taxonomy" id="2291815"/>
    <lineage>
        <taxon>Bacteria</taxon>
        <taxon>Pseudomonadati</taxon>
        <taxon>Bacteroidota</taxon>
        <taxon>Chitinophagia</taxon>
        <taxon>Chitinophagales</taxon>
        <taxon>Chitinophagaceae</taxon>
        <taxon>Deminuibacter</taxon>
    </lineage>
</organism>
<dbReference type="EMBL" id="QTJU01000012">
    <property type="protein sequence ID" value="RFM26072.1"/>
    <property type="molecule type" value="Genomic_DNA"/>
</dbReference>
<keyword evidence="3" id="KW-1185">Reference proteome</keyword>
<dbReference type="Gene3D" id="3.40.630.30">
    <property type="match status" value="1"/>
</dbReference>
<accession>A0A3E1NDY1</accession>
<dbReference type="InterPro" id="IPR000182">
    <property type="entry name" value="GNAT_dom"/>
</dbReference>